<dbReference type="InterPro" id="IPR025558">
    <property type="entry name" value="DUF4283"/>
</dbReference>
<evidence type="ECO:0000256" key="1">
    <source>
        <dbReference type="SAM" id="MobiDB-lite"/>
    </source>
</evidence>
<feature type="compositionally biased region" description="Low complexity" evidence="1">
    <location>
        <begin position="277"/>
        <end position="296"/>
    </location>
</feature>
<name>A0A9J5WY64_SOLCO</name>
<dbReference type="PANTHER" id="PTHR31286:SF177">
    <property type="entry name" value="ENDONUCLEASE_EXONUCLEASE_PHOSPHATASE"/>
    <property type="match status" value="1"/>
</dbReference>
<feature type="compositionally biased region" description="Polar residues" evidence="1">
    <location>
        <begin position="297"/>
        <end position="310"/>
    </location>
</feature>
<feature type="compositionally biased region" description="Polar residues" evidence="1">
    <location>
        <begin position="14"/>
        <end position="26"/>
    </location>
</feature>
<gene>
    <name evidence="3" type="ORF">H5410_050930</name>
</gene>
<dbReference type="InterPro" id="IPR040256">
    <property type="entry name" value="At4g02000-like"/>
</dbReference>
<feature type="compositionally biased region" description="Basic and acidic residues" evidence="1">
    <location>
        <begin position="677"/>
        <end position="693"/>
    </location>
</feature>
<dbReference type="EMBL" id="JACXVP010000010">
    <property type="protein sequence ID" value="KAG5580303.1"/>
    <property type="molecule type" value="Genomic_DNA"/>
</dbReference>
<feature type="region of interest" description="Disordered" evidence="1">
    <location>
        <begin position="150"/>
        <end position="175"/>
    </location>
</feature>
<feature type="compositionally biased region" description="Polar residues" evidence="1">
    <location>
        <begin position="852"/>
        <end position="868"/>
    </location>
</feature>
<feature type="compositionally biased region" description="Basic residues" evidence="1">
    <location>
        <begin position="890"/>
        <end position="902"/>
    </location>
</feature>
<feature type="compositionally biased region" description="Polar residues" evidence="1">
    <location>
        <begin position="150"/>
        <end position="162"/>
    </location>
</feature>
<feature type="compositionally biased region" description="Basic and acidic residues" evidence="1">
    <location>
        <begin position="817"/>
        <end position="826"/>
    </location>
</feature>
<dbReference type="OrthoDB" id="1931768at2759"/>
<proteinExistence type="predicted"/>
<dbReference type="Pfam" id="PF14111">
    <property type="entry name" value="DUF4283"/>
    <property type="match status" value="1"/>
</dbReference>
<comment type="caution">
    <text evidence="3">The sequence shown here is derived from an EMBL/GenBank/DDBJ whole genome shotgun (WGS) entry which is preliminary data.</text>
</comment>
<dbReference type="PANTHER" id="PTHR31286">
    <property type="entry name" value="GLYCINE-RICH CELL WALL STRUCTURAL PROTEIN 1.8-LIKE"/>
    <property type="match status" value="1"/>
</dbReference>
<protein>
    <recommendedName>
        <fullName evidence="2">DUF4283 domain-containing protein</fullName>
    </recommendedName>
</protein>
<feature type="domain" description="DUF4283" evidence="2">
    <location>
        <begin position="448"/>
        <end position="531"/>
    </location>
</feature>
<feature type="region of interest" description="Disordered" evidence="1">
    <location>
        <begin position="816"/>
        <end position="913"/>
    </location>
</feature>
<dbReference type="AlphaFoldDB" id="A0A9J5WY64"/>
<feature type="compositionally biased region" description="Basic and acidic residues" evidence="1">
    <location>
        <begin position="903"/>
        <end position="913"/>
    </location>
</feature>
<feature type="region of interest" description="Disordered" evidence="1">
    <location>
        <begin position="240"/>
        <end position="314"/>
    </location>
</feature>
<sequence length="913" mass="102522">MAIEPQGMQLRPPDQSQLMRNSNMNKPQLGASSDSSDISSKSRRIEAIQVAISKEELDWAKKIISLEQSGMIRANSTGNQESTPKDLSTIHEGAFWRNNRKIAGCAPSISAPSDEINEISITRESSPGQGVHHTEISTHLDGRIVGDINSDQVSKSPVNNGDENLHQTYPCDKDNLPEVTKSLNPHENNIDCSSNLQDKLAQPIDVHSPGEELELIQITNRLNQGDNQDKNFNPIQWKETMQPENEECNPKETTDGNGQGRLRGIQKVVASSKPGEGSDLSLNSGKSSNLNSNSNDHINPSSTDPNSRHNGSGKAPAVVVIDGKQDGETQCATVIQYDRRNHLAPKIPPPLKVSSNFDTYRPPQQKTNQNINEQNQNKLPATSSFNRNTNQIPDPAPPTVTQSLATRLRANQIKNTIPMIIDQPIITTRQGYPSITFYEADFLQKMPGRCKYTLVSKFINAMHKMEVIRKSFIAQTQLTGGVKIVHFNSRHIYIDLDNEADHISVWTKKKMFIAGHSMKLQVWTPTFKPAEETPIVPIWITLPELPWHCHYMDILTPLLSPIGKALYLDSATVQKTRGSVGKVRVQIDLTKERPQHVWLGFSEKDPNIGKWQVIEYEDVLSYCIYCKHQGHMIGECSQKEKDEETKKNKELEANKKELDKQQNQSSKGNQQQVQIKENIHSNRQGNEKRHTEAVTENEEQWQTQNKNKNRQHNQNQNPKRVWKPQVQKQQINQFHVQHIEQQKGMTSKTPVLERTESGDQIPTPPSPVIVEVDHCSDNEIPTLVIPPFAVEDQCDHIPSPASPLVAAAEVFGGRLEGVPKGRDKDQAPSTTQKIIPHHQNKSNLTRDEGKETPNQQIHISKANRNQPKGSMAKAMGNKAGPSNQMETPKSKNKPSKKKREAARKKQNEQNHQK</sequence>
<feature type="compositionally biased region" description="Low complexity" evidence="1">
    <location>
        <begin position="661"/>
        <end position="674"/>
    </location>
</feature>
<dbReference type="Proteomes" id="UP000824120">
    <property type="component" value="Chromosome 10"/>
</dbReference>
<feature type="compositionally biased region" description="Low complexity" evidence="1">
    <location>
        <begin position="702"/>
        <end position="719"/>
    </location>
</feature>
<evidence type="ECO:0000259" key="2">
    <source>
        <dbReference type="Pfam" id="PF14111"/>
    </source>
</evidence>
<organism evidence="3 4">
    <name type="scientific">Solanum commersonii</name>
    <name type="common">Commerson's wild potato</name>
    <name type="synonym">Commerson's nightshade</name>
    <dbReference type="NCBI Taxonomy" id="4109"/>
    <lineage>
        <taxon>Eukaryota</taxon>
        <taxon>Viridiplantae</taxon>
        <taxon>Streptophyta</taxon>
        <taxon>Embryophyta</taxon>
        <taxon>Tracheophyta</taxon>
        <taxon>Spermatophyta</taxon>
        <taxon>Magnoliopsida</taxon>
        <taxon>eudicotyledons</taxon>
        <taxon>Gunneridae</taxon>
        <taxon>Pentapetalae</taxon>
        <taxon>asterids</taxon>
        <taxon>lamiids</taxon>
        <taxon>Solanales</taxon>
        <taxon>Solanaceae</taxon>
        <taxon>Solanoideae</taxon>
        <taxon>Solaneae</taxon>
        <taxon>Solanum</taxon>
    </lineage>
</organism>
<evidence type="ECO:0000313" key="4">
    <source>
        <dbReference type="Proteomes" id="UP000824120"/>
    </source>
</evidence>
<feature type="region of interest" description="Disordered" evidence="1">
    <location>
        <begin position="1"/>
        <end position="42"/>
    </location>
</feature>
<reference evidence="3 4" key="1">
    <citation type="submission" date="2020-09" db="EMBL/GenBank/DDBJ databases">
        <title>De no assembly of potato wild relative species, Solanum commersonii.</title>
        <authorList>
            <person name="Cho K."/>
        </authorList>
    </citation>
    <scope>NUCLEOTIDE SEQUENCE [LARGE SCALE GENOMIC DNA]</scope>
    <source>
        <strain evidence="3">LZ3.2</strain>
        <tissue evidence="3">Leaf</tissue>
    </source>
</reference>
<keyword evidence="4" id="KW-1185">Reference proteome</keyword>
<accession>A0A9J5WY64</accession>
<evidence type="ECO:0000313" key="3">
    <source>
        <dbReference type="EMBL" id="KAG5580303.1"/>
    </source>
</evidence>
<feature type="region of interest" description="Disordered" evidence="1">
    <location>
        <begin position="655"/>
        <end position="725"/>
    </location>
</feature>